<dbReference type="EMBL" id="KX171073">
    <property type="protein sequence ID" value="ANJ70947.1"/>
    <property type="molecule type" value="Genomic_DNA"/>
</dbReference>
<keyword evidence="1" id="KW-0812">Transmembrane</keyword>
<accession>A0A191ZS81</accession>
<geneLocation type="mitochondrion" evidence="2"/>
<dbReference type="AlphaFoldDB" id="A0A191ZS81"/>
<sequence>MSPSNWLILYFFIQTLLFNYSLYIFFEIIQKSKKLDNVNKSFFNFWSF</sequence>
<evidence type="ECO:0000313" key="2">
    <source>
        <dbReference type="EMBL" id="ANJ70947.1"/>
    </source>
</evidence>
<organism evidence="2">
    <name type="scientific">Liposcelis sculptilimacula</name>
    <dbReference type="NCBI Taxonomy" id="1899352"/>
    <lineage>
        <taxon>Eukaryota</taxon>
        <taxon>Metazoa</taxon>
        <taxon>Ecdysozoa</taxon>
        <taxon>Arthropoda</taxon>
        <taxon>Hexapoda</taxon>
        <taxon>Insecta</taxon>
        <taxon>Pterygota</taxon>
        <taxon>Neoptera</taxon>
        <taxon>Paraneoptera</taxon>
        <taxon>Psocodea</taxon>
        <taxon>Troctomorpha</taxon>
        <taxon>Liposcelidetae</taxon>
        <taxon>Liposcelididae</taxon>
        <taxon>Liposcelis</taxon>
    </lineage>
</organism>
<reference evidence="2" key="1">
    <citation type="journal article" date="2016" name="Sci. Rep.">
        <title>The mitochondrial genome of booklouse, Liposcelis sculptilis (Psocoptera: Liposcelididae) and the evolutionary timescale of Liposcelis.</title>
        <authorList>
            <person name="Shi Y."/>
            <person name="Chu Q."/>
            <person name="Wei D.D."/>
            <person name="Qiu Y.J."/>
            <person name="Shang F."/>
            <person name="Dou W."/>
            <person name="Wang J.J."/>
        </authorList>
    </citation>
    <scope>NUCLEOTIDE SEQUENCE</scope>
</reference>
<keyword evidence="1" id="KW-1133">Transmembrane helix</keyword>
<proteinExistence type="predicted"/>
<evidence type="ECO:0000256" key="1">
    <source>
        <dbReference type="SAM" id="Phobius"/>
    </source>
</evidence>
<keyword evidence="2" id="KW-0496">Mitochondrion</keyword>
<keyword evidence="1" id="KW-0472">Membrane</keyword>
<name>A0A191ZS81_9NEOP</name>
<protein>
    <submittedName>
        <fullName evidence="2">ATP synthase F0 subunit 8</fullName>
    </submittedName>
</protein>
<gene>
    <name evidence="2" type="primary">ATP8</name>
</gene>
<feature type="transmembrane region" description="Helical" evidence="1">
    <location>
        <begin position="6"/>
        <end position="26"/>
    </location>
</feature>